<dbReference type="Proteomes" id="UP000190476">
    <property type="component" value="Chromosome I"/>
</dbReference>
<sequence>MIMPKKHITLSESYIGFGAFVLDMLKEPLTIDDCWNKIQKKYIDKGLISKKHSFDSLILTVDLLFALNTVDINERGEIYNVYKKTNS</sequence>
<evidence type="ECO:0000313" key="1">
    <source>
        <dbReference type="EMBL" id="SLK19750.1"/>
    </source>
</evidence>
<dbReference type="InterPro" id="IPR046897">
    <property type="entry name" value="ABC-3C_MC6"/>
</dbReference>
<dbReference type="OrthoDB" id="2084588at2"/>
<dbReference type="STRING" id="1351755.CCH01_17580"/>
<dbReference type="AlphaFoldDB" id="A0A1U6JHE9"/>
<dbReference type="GeneID" id="66302076"/>
<dbReference type="RefSeq" id="WP_079481476.1">
    <property type="nucleotide sequence ID" value="NZ_CBML010000006.1"/>
</dbReference>
<proteinExistence type="predicted"/>
<gene>
    <name evidence="1" type="ORF">CCH01_17580</name>
</gene>
<protein>
    <submittedName>
        <fullName evidence="1">Uncharacterized protein</fullName>
    </submittedName>
</protein>
<reference evidence="2" key="1">
    <citation type="submission" date="2017-03" db="EMBL/GenBank/DDBJ databases">
        <authorList>
            <person name="Falquet L."/>
            <person name="Falquet L."/>
        </authorList>
    </citation>
    <scope>NUCLEOTIDE SEQUENCE [LARGE SCALE GENOMIC DNA]</scope>
</reference>
<dbReference type="EMBL" id="LT799839">
    <property type="protein sequence ID" value="SLK19750.1"/>
    <property type="molecule type" value="Genomic_DNA"/>
</dbReference>
<dbReference type="Pfam" id="PF20293">
    <property type="entry name" value="MC6"/>
    <property type="match status" value="1"/>
</dbReference>
<name>A0A1U6JHE9_9CLOT</name>
<keyword evidence="2" id="KW-1185">Reference proteome</keyword>
<accession>A0A1U6JHE9</accession>
<evidence type="ECO:0000313" key="2">
    <source>
        <dbReference type="Proteomes" id="UP000190476"/>
    </source>
</evidence>
<organism evidence="1 2">
    <name type="scientific">Clostridium chauvoei JF4335</name>
    <dbReference type="NCBI Taxonomy" id="1351755"/>
    <lineage>
        <taxon>Bacteria</taxon>
        <taxon>Bacillati</taxon>
        <taxon>Bacillota</taxon>
        <taxon>Clostridia</taxon>
        <taxon>Eubacteriales</taxon>
        <taxon>Clostridiaceae</taxon>
        <taxon>Clostridium</taxon>
    </lineage>
</organism>